<feature type="coiled-coil region" evidence="5">
    <location>
        <begin position="289"/>
        <end position="316"/>
    </location>
</feature>
<name>A0A1I5LRB2_9BACI</name>
<sequence length="571" mass="65465">MTYDGLVTRRVSKELHTLLATGRILKIYQPTKTELVLNIRANGQTHRLLLSMHPVYARVHLTAEKYTNPKEPPMFCMLLRKHLEGSFIHNISQYENERIIELSIQGKNEIGDDVRKRLVIEIMGKHSNIILVDADKGHILDAMKHLSPYQNRFRTIQPGQAYIYPPTQGKVNPFNLTKEVRHSTIESASDERPFLNHFMGISPQIEQEIKTFGDDLDAQIEGFEQLLAKVNNGPVEPVIDQSQAAFYLFPLTSFTADLKPFESVNLLLDYYYRDKADRDLVKQRAGDLIRVLQNERSKTVRKIKKQQQTLKKAENAARYQKMGELLTAHMHLVKQGDASVEVLDYYEDDTPTLTIELNPNKSPSENAQSYFKTYQKLKTSKRILDIEIKKAYEMIAYLDQLIEQIEKARLEDLIEIREELEEEGLIKKKVAKNQKKNKPKKPTPDRYQSSDGTPIFVGKNNKQNEYLTMKFASKQNIWLHTKDIPGSHVVIRADDPSETTLTEAAMLAAYFSKAQQSSSVPVDYTEIKHVHKPSGAKPGYVIYDSQKTLAVTPKKDVVEQLKQNENLASDK</sequence>
<dbReference type="OrthoDB" id="9766163at2"/>
<dbReference type="InterPro" id="IPR051608">
    <property type="entry name" value="RQC_Subunit_NEMF"/>
</dbReference>
<dbReference type="AlphaFoldDB" id="A0A1I5LRB2"/>
<evidence type="ECO:0000313" key="8">
    <source>
        <dbReference type="EMBL" id="GEM00717.1"/>
    </source>
</evidence>
<keyword evidence="4 5" id="KW-0648">Protein biosynthesis</keyword>
<dbReference type="HAMAP" id="MF_00844_B">
    <property type="entry name" value="RqcH_B"/>
    <property type="match status" value="1"/>
</dbReference>
<dbReference type="FunFam" id="2.30.310.10:FF:000004">
    <property type="entry name" value="Fibronectin-binding protein A"/>
    <property type="match status" value="1"/>
</dbReference>
<evidence type="ECO:0000256" key="5">
    <source>
        <dbReference type="HAMAP-Rule" id="MF_00844"/>
    </source>
</evidence>
<accession>A0A1I5LRB2</accession>
<keyword evidence="5" id="KW-0175">Coiled coil</keyword>
<dbReference type="PANTHER" id="PTHR15239">
    <property type="entry name" value="NUCLEAR EXPORT MEDIATOR FACTOR NEMF"/>
    <property type="match status" value="1"/>
</dbReference>
<reference evidence="9 10" key="1">
    <citation type="submission" date="2016-10" db="EMBL/GenBank/DDBJ databases">
        <authorList>
            <person name="de Groot N.N."/>
        </authorList>
    </citation>
    <scope>NUCLEOTIDE SEQUENCE [LARGE SCALE GENOMIC DNA]</scope>
    <source>
        <strain evidence="9 10">DSM 17073</strain>
    </source>
</reference>
<dbReference type="EMBL" id="FOXC01000002">
    <property type="protein sequence ID" value="SFO99291.1"/>
    <property type="molecule type" value="Genomic_DNA"/>
</dbReference>
<evidence type="ECO:0000256" key="3">
    <source>
        <dbReference type="ARBA" id="ARBA00022884"/>
    </source>
</evidence>
<dbReference type="Gene3D" id="3.40.970.40">
    <property type="entry name" value="fibrinogen binding protein from staphylococcus aureus domain like"/>
    <property type="match status" value="1"/>
</dbReference>
<reference evidence="8 11" key="2">
    <citation type="submission" date="2019-07" db="EMBL/GenBank/DDBJ databases">
        <title>Whole genome shotgun sequence of Halolactibacillus halophilus NBRC 100868.</title>
        <authorList>
            <person name="Hosoyama A."/>
            <person name="Uohara A."/>
            <person name="Ohji S."/>
            <person name="Ichikawa N."/>
        </authorList>
    </citation>
    <scope>NUCLEOTIDE SEQUENCE [LARGE SCALE GENOMIC DNA]</scope>
    <source>
        <strain evidence="8 11">NBRC 100868</strain>
    </source>
</reference>
<dbReference type="GO" id="GO:0000049">
    <property type="term" value="F:tRNA binding"/>
    <property type="evidence" value="ECO:0007669"/>
    <property type="project" value="UniProtKB-UniRule"/>
</dbReference>
<proteinExistence type="inferred from homology"/>
<dbReference type="GO" id="GO:0019843">
    <property type="term" value="F:rRNA binding"/>
    <property type="evidence" value="ECO:0007669"/>
    <property type="project" value="UniProtKB-UniRule"/>
</dbReference>
<evidence type="ECO:0000313" key="11">
    <source>
        <dbReference type="Proteomes" id="UP000321547"/>
    </source>
</evidence>
<dbReference type="GO" id="GO:0072344">
    <property type="term" value="P:rescue of stalled ribosome"/>
    <property type="evidence" value="ECO:0007669"/>
    <property type="project" value="UniProtKB-UniRule"/>
</dbReference>
<dbReference type="STRING" id="306540.SAMN05421839_102174"/>
<keyword evidence="1 5" id="KW-0820">tRNA-binding</keyword>
<keyword evidence="3 5" id="KW-0694">RNA-binding</keyword>
<dbReference type="Gene3D" id="2.30.310.10">
    <property type="entry name" value="ibrinogen binding protein from staphylococcus aureus domain"/>
    <property type="match status" value="1"/>
</dbReference>
<comment type="function">
    <text evidence="5">Key component of the ribosome quality control system (RQC), a ribosome-associated complex that mediates the extraction of incompletely synthesized nascent chains from stalled ribosomes and their subsequent degradation. RqcH recruits Ala-charged tRNA, and with RqcP directs the elongation of stalled nascent chains on 50S ribosomal subunits, leading to non-templated C-terminal alanine extensions (Ala tail). The Ala tail promotes nascent chain degradation. May add between 1 and at least 8 Ala residues. Binds to stalled 50S ribosomal subunits.</text>
</comment>
<evidence type="ECO:0000256" key="4">
    <source>
        <dbReference type="ARBA" id="ARBA00022917"/>
    </source>
</evidence>
<feature type="compositionally biased region" description="Basic residues" evidence="6">
    <location>
        <begin position="431"/>
        <end position="441"/>
    </location>
</feature>
<keyword evidence="11" id="KW-1185">Reference proteome</keyword>
<comment type="similarity">
    <text evidence="5">Belongs to the NEMF family.</text>
</comment>
<dbReference type="RefSeq" id="WP_089829837.1">
    <property type="nucleotide sequence ID" value="NZ_BJWI01000002.1"/>
</dbReference>
<dbReference type="EMBL" id="BJWI01000002">
    <property type="protein sequence ID" value="GEM00717.1"/>
    <property type="molecule type" value="Genomic_DNA"/>
</dbReference>
<evidence type="ECO:0000313" key="10">
    <source>
        <dbReference type="Proteomes" id="UP000242243"/>
    </source>
</evidence>
<dbReference type="InterPro" id="IPR008532">
    <property type="entry name" value="NFACT_RNA-bd"/>
</dbReference>
<gene>
    <name evidence="5" type="primary">rqcH</name>
    <name evidence="8" type="ORF">HHA03_02490</name>
    <name evidence="9" type="ORF">SAMN05421839_102174</name>
</gene>
<dbReference type="Proteomes" id="UP000321547">
    <property type="component" value="Unassembled WGS sequence"/>
</dbReference>
<feature type="region of interest" description="Disordered" evidence="6">
    <location>
        <begin position="431"/>
        <end position="455"/>
    </location>
</feature>
<dbReference type="InterPro" id="IPR043682">
    <property type="entry name" value="RqcH_bacterial"/>
</dbReference>
<comment type="subunit">
    <text evidence="5">Associates with stalled 50S ribosomal subunits. Binds to RqcP.</text>
</comment>
<dbReference type="Pfam" id="PF05833">
    <property type="entry name" value="NFACT_N"/>
    <property type="match status" value="1"/>
</dbReference>
<organism evidence="9 10">
    <name type="scientific">Halolactibacillus halophilus</name>
    <dbReference type="NCBI Taxonomy" id="306540"/>
    <lineage>
        <taxon>Bacteria</taxon>
        <taxon>Bacillati</taxon>
        <taxon>Bacillota</taxon>
        <taxon>Bacilli</taxon>
        <taxon>Bacillales</taxon>
        <taxon>Bacillaceae</taxon>
        <taxon>Halolactibacillus</taxon>
    </lineage>
</organism>
<evidence type="ECO:0000259" key="7">
    <source>
        <dbReference type="Pfam" id="PF05670"/>
    </source>
</evidence>
<evidence type="ECO:0000256" key="2">
    <source>
        <dbReference type="ARBA" id="ARBA00022730"/>
    </source>
</evidence>
<dbReference type="PANTHER" id="PTHR15239:SF6">
    <property type="entry name" value="RIBOSOME QUALITY CONTROL COMPLEX SUBUNIT NEMF"/>
    <property type="match status" value="1"/>
</dbReference>
<protein>
    <recommendedName>
        <fullName evidence="5">Rqc2 homolog RqcH</fullName>
        <shortName evidence="5">RqcH</shortName>
    </recommendedName>
</protein>
<dbReference type="GO" id="GO:1990112">
    <property type="term" value="C:RQC complex"/>
    <property type="evidence" value="ECO:0007669"/>
    <property type="project" value="TreeGrafter"/>
</dbReference>
<evidence type="ECO:0000256" key="1">
    <source>
        <dbReference type="ARBA" id="ARBA00022555"/>
    </source>
</evidence>
<feature type="domain" description="NFACT RNA-binding" evidence="7">
    <location>
        <begin position="447"/>
        <end position="535"/>
    </location>
</feature>
<dbReference type="Proteomes" id="UP000242243">
    <property type="component" value="Unassembled WGS sequence"/>
</dbReference>
<dbReference type="GO" id="GO:0043023">
    <property type="term" value="F:ribosomal large subunit binding"/>
    <property type="evidence" value="ECO:0007669"/>
    <property type="project" value="UniProtKB-UniRule"/>
</dbReference>
<keyword evidence="2 5" id="KW-0699">rRNA-binding</keyword>
<evidence type="ECO:0000313" key="9">
    <source>
        <dbReference type="EMBL" id="SFO99291.1"/>
    </source>
</evidence>
<dbReference type="Pfam" id="PF05670">
    <property type="entry name" value="NFACT-R_1"/>
    <property type="match status" value="1"/>
</dbReference>
<evidence type="ECO:0000256" key="6">
    <source>
        <dbReference type="SAM" id="MobiDB-lite"/>
    </source>
</evidence>